<dbReference type="OrthoDB" id="5507982at2"/>
<dbReference type="InterPro" id="IPR053924">
    <property type="entry name" value="RecX_HTH_2nd"/>
</dbReference>
<feature type="compositionally biased region" description="Basic and acidic residues" evidence="6">
    <location>
        <begin position="1"/>
        <end position="13"/>
    </location>
</feature>
<comment type="similarity">
    <text evidence="2 5">Belongs to the RecX family.</text>
</comment>
<reference evidence="9" key="1">
    <citation type="submission" date="2018-09" db="EMBL/GenBank/DDBJ databases">
        <authorList>
            <person name="Livingstone P.G."/>
            <person name="Whitworth D.E."/>
        </authorList>
    </citation>
    <scope>NUCLEOTIDE SEQUENCE [LARGE SCALE GENOMIC DNA]</scope>
    <source>
        <strain evidence="9">CA054A</strain>
    </source>
</reference>
<dbReference type="Proteomes" id="UP000268094">
    <property type="component" value="Unassembled WGS sequence"/>
</dbReference>
<evidence type="ECO:0000256" key="3">
    <source>
        <dbReference type="ARBA" id="ARBA00018111"/>
    </source>
</evidence>
<keyword evidence="9" id="KW-1185">Reference proteome</keyword>
<dbReference type="PANTHER" id="PTHR33602:SF1">
    <property type="entry name" value="REGULATORY PROTEIN RECX FAMILY PROTEIN"/>
    <property type="match status" value="1"/>
</dbReference>
<name>A0A3A8I4D0_9BACT</name>
<dbReference type="EMBL" id="RAVZ01000427">
    <property type="protein sequence ID" value="RKG73141.1"/>
    <property type="molecule type" value="Genomic_DNA"/>
</dbReference>
<proteinExistence type="inferred from homology"/>
<evidence type="ECO:0000256" key="2">
    <source>
        <dbReference type="ARBA" id="ARBA00009695"/>
    </source>
</evidence>
<evidence type="ECO:0000256" key="6">
    <source>
        <dbReference type="SAM" id="MobiDB-lite"/>
    </source>
</evidence>
<evidence type="ECO:0000256" key="5">
    <source>
        <dbReference type="HAMAP-Rule" id="MF_01114"/>
    </source>
</evidence>
<evidence type="ECO:0000256" key="1">
    <source>
        <dbReference type="ARBA" id="ARBA00004496"/>
    </source>
</evidence>
<protein>
    <recommendedName>
        <fullName evidence="3 5">Regulatory protein RecX</fullName>
    </recommendedName>
</protein>
<comment type="subcellular location">
    <subcellularLocation>
        <location evidence="1 5">Cytoplasm</location>
    </subcellularLocation>
</comment>
<dbReference type="GO" id="GO:0005737">
    <property type="term" value="C:cytoplasm"/>
    <property type="evidence" value="ECO:0007669"/>
    <property type="project" value="UniProtKB-SubCell"/>
</dbReference>
<feature type="domain" description="RecX second three-helical" evidence="7">
    <location>
        <begin position="87"/>
        <end position="125"/>
    </location>
</feature>
<dbReference type="AlphaFoldDB" id="A0A3A8I4D0"/>
<comment type="function">
    <text evidence="5">Modulates RecA activity.</text>
</comment>
<evidence type="ECO:0000259" key="7">
    <source>
        <dbReference type="Pfam" id="PF02631"/>
    </source>
</evidence>
<comment type="caution">
    <text evidence="8">The sequence shown here is derived from an EMBL/GenBank/DDBJ whole genome shotgun (WGS) entry which is preliminary data.</text>
</comment>
<evidence type="ECO:0000256" key="4">
    <source>
        <dbReference type="ARBA" id="ARBA00022490"/>
    </source>
</evidence>
<dbReference type="PANTHER" id="PTHR33602">
    <property type="entry name" value="REGULATORY PROTEIN RECX FAMILY PROTEIN"/>
    <property type="match status" value="1"/>
</dbReference>
<dbReference type="Gene3D" id="1.10.10.10">
    <property type="entry name" value="Winged helix-like DNA-binding domain superfamily/Winged helix DNA-binding domain"/>
    <property type="match status" value="1"/>
</dbReference>
<evidence type="ECO:0000313" key="9">
    <source>
        <dbReference type="Proteomes" id="UP000268094"/>
    </source>
</evidence>
<evidence type="ECO:0000313" key="8">
    <source>
        <dbReference type="EMBL" id="RKG73141.1"/>
    </source>
</evidence>
<dbReference type="GO" id="GO:0006282">
    <property type="term" value="P:regulation of DNA repair"/>
    <property type="evidence" value="ECO:0007669"/>
    <property type="project" value="UniProtKB-UniRule"/>
</dbReference>
<dbReference type="InterPro" id="IPR003783">
    <property type="entry name" value="Regulatory_RecX"/>
</dbReference>
<dbReference type="InterPro" id="IPR036388">
    <property type="entry name" value="WH-like_DNA-bd_sf"/>
</dbReference>
<sequence>MDDPTDRDGDRRREPRKPKPPRKVSARYLENAALHYLKRYAATVSQLKRVLMRRVDRSVKFHGGDRAEAVGWVEALTQKLIRNNLINDGAYAETKAHSLRASGRSARVITQKLRMKGVAQELVQQKVAEATQDVSEDAAALIWARKKRLGPFRRDASTRADNRQRDLAALARAGFSFTIAKRVIDGTADEAPLRR</sequence>
<dbReference type="Pfam" id="PF02631">
    <property type="entry name" value="RecX_HTH2"/>
    <property type="match status" value="1"/>
</dbReference>
<dbReference type="RefSeq" id="WP_120545272.1">
    <property type="nucleotide sequence ID" value="NZ_RAVZ01000427.1"/>
</dbReference>
<accession>A0A3A8I4D0</accession>
<dbReference type="HAMAP" id="MF_01114">
    <property type="entry name" value="RecX"/>
    <property type="match status" value="1"/>
</dbReference>
<feature type="region of interest" description="Disordered" evidence="6">
    <location>
        <begin position="1"/>
        <end position="23"/>
    </location>
</feature>
<gene>
    <name evidence="5" type="primary">recX</name>
    <name evidence="8" type="ORF">D7V88_36950</name>
</gene>
<keyword evidence="4 5" id="KW-0963">Cytoplasm</keyword>
<organism evidence="8 9">
    <name type="scientific">Corallococcus terminator</name>
    <dbReference type="NCBI Taxonomy" id="2316733"/>
    <lineage>
        <taxon>Bacteria</taxon>
        <taxon>Pseudomonadati</taxon>
        <taxon>Myxococcota</taxon>
        <taxon>Myxococcia</taxon>
        <taxon>Myxococcales</taxon>
        <taxon>Cystobacterineae</taxon>
        <taxon>Myxococcaceae</taxon>
        <taxon>Corallococcus</taxon>
    </lineage>
</organism>
<feature type="compositionally biased region" description="Basic residues" evidence="6">
    <location>
        <begin position="14"/>
        <end position="23"/>
    </location>
</feature>